<dbReference type="EMBL" id="MLJW01000015">
    <property type="protein sequence ID" value="OIR13131.1"/>
    <property type="molecule type" value="Genomic_DNA"/>
</dbReference>
<gene>
    <name evidence="2" type="ORF">GALL_55150</name>
</gene>
<dbReference type="InterPro" id="IPR046847">
    <property type="entry name" value="Xre-like_HTH"/>
</dbReference>
<organism evidence="2">
    <name type="scientific">mine drainage metagenome</name>
    <dbReference type="NCBI Taxonomy" id="410659"/>
    <lineage>
        <taxon>unclassified sequences</taxon>
        <taxon>metagenomes</taxon>
        <taxon>ecological metagenomes</taxon>
    </lineage>
</organism>
<evidence type="ECO:0000313" key="2">
    <source>
        <dbReference type="EMBL" id="OIR13131.1"/>
    </source>
</evidence>
<evidence type="ECO:0000259" key="1">
    <source>
        <dbReference type="Pfam" id="PF20432"/>
    </source>
</evidence>
<name>A0A1J5SYV5_9ZZZZ</name>
<proteinExistence type="predicted"/>
<comment type="caution">
    <text evidence="2">The sequence shown here is derived from an EMBL/GenBank/DDBJ whole genome shotgun (WGS) entry which is preliminary data.</text>
</comment>
<reference evidence="2" key="1">
    <citation type="submission" date="2016-10" db="EMBL/GenBank/DDBJ databases">
        <title>Sequence of Gallionella enrichment culture.</title>
        <authorList>
            <person name="Poehlein A."/>
            <person name="Muehling M."/>
            <person name="Daniel R."/>
        </authorList>
    </citation>
    <scope>NUCLEOTIDE SEQUENCE</scope>
</reference>
<dbReference type="Pfam" id="PF20432">
    <property type="entry name" value="Xre-like-HTH"/>
    <property type="match status" value="1"/>
</dbReference>
<dbReference type="GO" id="GO:0003677">
    <property type="term" value="F:DNA binding"/>
    <property type="evidence" value="ECO:0007669"/>
    <property type="project" value="InterPro"/>
</dbReference>
<accession>A0A1J5SYV5</accession>
<protein>
    <recommendedName>
        <fullName evidence="1">Antitoxin Xre-like helix-turn-helix domain-containing protein</fullName>
    </recommendedName>
</protein>
<dbReference type="AlphaFoldDB" id="A0A1J5SYV5"/>
<feature type="domain" description="Antitoxin Xre-like helix-turn-helix" evidence="1">
    <location>
        <begin position="40"/>
        <end position="73"/>
    </location>
</feature>
<sequence length="148" mass="17231">MAKTIKKHTAIKPPENTVQEPAALYAPSVKIIPSVTDFSFKKFQKIADKVPFTQKEWANILHLSERTLQRYSKDNSSFEGIYIDRILQIEQLINLGLETFNNATALYNWLKKEKVVFNRVLNFESLYSYQGIQDTYNQIGRILHNVYT</sequence>